<proteinExistence type="predicted"/>
<keyword evidence="2" id="KW-1185">Reference proteome</keyword>
<accession>A0A1Y1ZW98</accession>
<evidence type="ECO:0000313" key="2">
    <source>
        <dbReference type="Proteomes" id="UP000193144"/>
    </source>
</evidence>
<organism evidence="1 2">
    <name type="scientific">Clohesyomyces aquaticus</name>
    <dbReference type="NCBI Taxonomy" id="1231657"/>
    <lineage>
        <taxon>Eukaryota</taxon>
        <taxon>Fungi</taxon>
        <taxon>Dikarya</taxon>
        <taxon>Ascomycota</taxon>
        <taxon>Pezizomycotina</taxon>
        <taxon>Dothideomycetes</taxon>
        <taxon>Pleosporomycetidae</taxon>
        <taxon>Pleosporales</taxon>
        <taxon>Lindgomycetaceae</taxon>
        <taxon>Clohesyomyces</taxon>
    </lineage>
</organism>
<gene>
    <name evidence="1" type="ORF">BCR34DRAFT_585714</name>
</gene>
<comment type="caution">
    <text evidence="1">The sequence shown here is derived from an EMBL/GenBank/DDBJ whole genome shotgun (WGS) entry which is preliminary data.</text>
</comment>
<dbReference type="AlphaFoldDB" id="A0A1Y1ZW98"/>
<name>A0A1Y1ZW98_9PLEO</name>
<dbReference type="Proteomes" id="UP000193144">
    <property type="component" value="Unassembled WGS sequence"/>
</dbReference>
<sequence length="122" mass="13480">MALDFLRLGAKVDEELRRIVVERSREKSLESMSTFLNTTSIDISSGTNCSKSSSHSTCISRRLVSALRQFLLVSNSSRAIEQLLIFRFLPLLKALVSVPYCVILPAIVGVHLKLVAAKQTST</sequence>
<evidence type="ECO:0000313" key="1">
    <source>
        <dbReference type="EMBL" id="ORY14543.1"/>
    </source>
</evidence>
<protein>
    <submittedName>
        <fullName evidence="1">Uncharacterized protein</fullName>
    </submittedName>
</protein>
<reference evidence="1 2" key="1">
    <citation type="submission" date="2016-07" db="EMBL/GenBank/DDBJ databases">
        <title>Pervasive Adenine N6-methylation of Active Genes in Fungi.</title>
        <authorList>
            <consortium name="DOE Joint Genome Institute"/>
            <person name="Mondo S.J."/>
            <person name="Dannebaum R.O."/>
            <person name="Kuo R.C."/>
            <person name="Labutti K."/>
            <person name="Haridas S."/>
            <person name="Kuo A."/>
            <person name="Salamov A."/>
            <person name="Ahrendt S.R."/>
            <person name="Lipzen A."/>
            <person name="Sullivan W."/>
            <person name="Andreopoulos W.B."/>
            <person name="Clum A."/>
            <person name="Lindquist E."/>
            <person name="Daum C."/>
            <person name="Ramamoorthy G.K."/>
            <person name="Gryganskyi A."/>
            <person name="Culley D."/>
            <person name="Magnuson J.K."/>
            <person name="James T.Y."/>
            <person name="O'Malley M.A."/>
            <person name="Stajich J.E."/>
            <person name="Spatafora J.W."/>
            <person name="Visel A."/>
            <person name="Grigoriev I.V."/>
        </authorList>
    </citation>
    <scope>NUCLEOTIDE SEQUENCE [LARGE SCALE GENOMIC DNA]</scope>
    <source>
        <strain evidence="1 2">CBS 115471</strain>
    </source>
</reference>
<dbReference type="EMBL" id="MCFA01000032">
    <property type="protein sequence ID" value="ORY14543.1"/>
    <property type="molecule type" value="Genomic_DNA"/>
</dbReference>